<accession>A0A6S7J6M2</accession>
<feature type="compositionally biased region" description="Basic residues" evidence="1">
    <location>
        <begin position="1"/>
        <end position="14"/>
    </location>
</feature>
<reference evidence="2" key="1">
    <citation type="submission" date="2020-04" db="EMBL/GenBank/DDBJ databases">
        <authorList>
            <person name="Alioto T."/>
            <person name="Alioto T."/>
            <person name="Gomez Garrido J."/>
        </authorList>
    </citation>
    <scope>NUCLEOTIDE SEQUENCE</scope>
    <source>
        <strain evidence="2">A484AB</strain>
    </source>
</reference>
<feature type="non-terminal residue" evidence="2">
    <location>
        <position position="1"/>
    </location>
</feature>
<feature type="region of interest" description="Disordered" evidence="1">
    <location>
        <begin position="1"/>
        <end position="51"/>
    </location>
</feature>
<proteinExistence type="predicted"/>
<keyword evidence="3" id="KW-1185">Reference proteome</keyword>
<evidence type="ECO:0000256" key="1">
    <source>
        <dbReference type="SAM" id="MobiDB-lite"/>
    </source>
</evidence>
<name>A0A6S7J6M2_PARCT</name>
<dbReference type="AlphaFoldDB" id="A0A6S7J6M2"/>
<sequence>RGIIKFYKKRKGNRQKMESIRRKESSTALTNPNNSPIMSRALSTQLLPHEL</sequence>
<evidence type="ECO:0000313" key="3">
    <source>
        <dbReference type="Proteomes" id="UP001152795"/>
    </source>
</evidence>
<gene>
    <name evidence="2" type="ORF">PACLA_8A009742</name>
</gene>
<evidence type="ECO:0000313" key="2">
    <source>
        <dbReference type="EMBL" id="CAB4025641.1"/>
    </source>
</evidence>
<feature type="non-terminal residue" evidence="2">
    <location>
        <position position="51"/>
    </location>
</feature>
<comment type="caution">
    <text evidence="2">The sequence shown here is derived from an EMBL/GenBank/DDBJ whole genome shotgun (WGS) entry which is preliminary data.</text>
</comment>
<protein>
    <submittedName>
        <fullName evidence="2">Uncharacterized protein</fullName>
    </submittedName>
</protein>
<feature type="compositionally biased region" description="Basic and acidic residues" evidence="1">
    <location>
        <begin position="15"/>
        <end position="25"/>
    </location>
</feature>
<dbReference type="EMBL" id="CACRXK020013721">
    <property type="protein sequence ID" value="CAB4025641.1"/>
    <property type="molecule type" value="Genomic_DNA"/>
</dbReference>
<feature type="compositionally biased region" description="Polar residues" evidence="1">
    <location>
        <begin position="26"/>
        <end position="51"/>
    </location>
</feature>
<dbReference type="Proteomes" id="UP001152795">
    <property type="component" value="Unassembled WGS sequence"/>
</dbReference>
<organism evidence="2 3">
    <name type="scientific">Paramuricea clavata</name>
    <name type="common">Red gorgonian</name>
    <name type="synonym">Violescent sea-whip</name>
    <dbReference type="NCBI Taxonomy" id="317549"/>
    <lineage>
        <taxon>Eukaryota</taxon>
        <taxon>Metazoa</taxon>
        <taxon>Cnidaria</taxon>
        <taxon>Anthozoa</taxon>
        <taxon>Octocorallia</taxon>
        <taxon>Malacalcyonacea</taxon>
        <taxon>Plexauridae</taxon>
        <taxon>Paramuricea</taxon>
    </lineage>
</organism>